<reference evidence="2" key="1">
    <citation type="submission" date="2020-11" db="EMBL/GenBank/DDBJ databases">
        <title>Whole-genome analyses of Nonomuraea sp. K274.</title>
        <authorList>
            <person name="Veyisoglu A."/>
        </authorList>
    </citation>
    <scope>NUCLEOTIDE SEQUENCE</scope>
    <source>
        <strain evidence="2">K274</strain>
    </source>
</reference>
<evidence type="ECO:0000313" key="3">
    <source>
        <dbReference type="Proteomes" id="UP000605361"/>
    </source>
</evidence>
<feature type="transmembrane region" description="Helical" evidence="1">
    <location>
        <begin position="115"/>
        <end position="137"/>
    </location>
</feature>
<feature type="transmembrane region" description="Helical" evidence="1">
    <location>
        <begin position="62"/>
        <end position="81"/>
    </location>
</feature>
<protein>
    <submittedName>
        <fullName evidence="2">Uncharacterized protein</fullName>
    </submittedName>
</protein>
<comment type="caution">
    <text evidence="2">The sequence shown here is derived from an EMBL/GenBank/DDBJ whole genome shotgun (WGS) entry which is preliminary data.</text>
</comment>
<gene>
    <name evidence="2" type="ORF">ITP53_22450</name>
</gene>
<proteinExistence type="predicted"/>
<name>A0A931F1S1_9ACTN</name>
<evidence type="ECO:0000313" key="2">
    <source>
        <dbReference type="EMBL" id="MBF8188436.1"/>
    </source>
</evidence>
<accession>A0A931F1S1</accession>
<feature type="transmembrane region" description="Helical" evidence="1">
    <location>
        <begin position="253"/>
        <end position="277"/>
    </location>
</feature>
<dbReference type="RefSeq" id="WP_195897386.1">
    <property type="nucleotide sequence ID" value="NZ_JADOGI010000066.1"/>
</dbReference>
<keyword evidence="3" id="KW-1185">Reference proteome</keyword>
<dbReference type="EMBL" id="JADOGI010000066">
    <property type="protein sequence ID" value="MBF8188436.1"/>
    <property type="molecule type" value="Genomic_DNA"/>
</dbReference>
<feature type="transmembrane region" description="Helical" evidence="1">
    <location>
        <begin position="192"/>
        <end position="213"/>
    </location>
</feature>
<dbReference type="AlphaFoldDB" id="A0A931F1S1"/>
<organism evidence="2 3">
    <name type="scientific">Nonomuraea cypriaca</name>
    <dbReference type="NCBI Taxonomy" id="1187855"/>
    <lineage>
        <taxon>Bacteria</taxon>
        <taxon>Bacillati</taxon>
        <taxon>Actinomycetota</taxon>
        <taxon>Actinomycetes</taxon>
        <taxon>Streptosporangiales</taxon>
        <taxon>Streptosporangiaceae</taxon>
        <taxon>Nonomuraea</taxon>
    </lineage>
</organism>
<evidence type="ECO:0000256" key="1">
    <source>
        <dbReference type="SAM" id="Phobius"/>
    </source>
</evidence>
<keyword evidence="1" id="KW-0812">Transmembrane</keyword>
<sequence length="290" mass="29726">MIRVIAEAVLSLYPRAWRQRYGAEVADLIASRPVRPRTVLDLVRGAADAWLRYRRLPGRGPVRIPLPLMLALAGAALWFLWSPGILDAAGLRATWAQASGAVTFAGLLQETASRLFVVAGLVGVLSVAPLLISAYAARNDPTQGLVTRATAQLVVGTGLVLAVPVALVFAGLAFGLMGSPAGPLGDAMTGGFVMPVILALVLGLPMTASAAPALGAQVRGSGVQLAVAAIFNGLAWLSVGALVVLGLPGESWTFVAVVAASAVLSVGMSAVVAMSALRRGRAMTGRLNHA</sequence>
<keyword evidence="1" id="KW-0472">Membrane</keyword>
<feature type="transmembrane region" description="Helical" evidence="1">
    <location>
        <begin position="149"/>
        <end position="172"/>
    </location>
</feature>
<feature type="transmembrane region" description="Helical" evidence="1">
    <location>
        <begin position="225"/>
        <end position="247"/>
    </location>
</feature>
<dbReference type="Proteomes" id="UP000605361">
    <property type="component" value="Unassembled WGS sequence"/>
</dbReference>
<keyword evidence="1" id="KW-1133">Transmembrane helix</keyword>